<dbReference type="GO" id="GO:0016740">
    <property type="term" value="F:transferase activity"/>
    <property type="evidence" value="ECO:0007669"/>
    <property type="project" value="UniProtKB-KW"/>
</dbReference>
<protein>
    <submittedName>
        <fullName evidence="2">Glycosyltransferase family 2 protein</fullName>
    </submittedName>
</protein>
<reference evidence="2 3" key="1">
    <citation type="submission" date="2019-04" db="EMBL/GenBank/DDBJ databases">
        <title>Thalassotalea guangxiensis sp. nov., isolated from sediment of the coastal wetland.</title>
        <authorList>
            <person name="Zheng S."/>
            <person name="Zhang D."/>
        </authorList>
    </citation>
    <scope>NUCLEOTIDE SEQUENCE [LARGE SCALE GENOMIC DNA]</scope>
    <source>
        <strain evidence="2 3">ZS-4</strain>
    </source>
</reference>
<keyword evidence="2" id="KW-0808">Transferase</keyword>
<evidence type="ECO:0000313" key="2">
    <source>
        <dbReference type="EMBL" id="TKB45347.1"/>
    </source>
</evidence>
<dbReference type="Pfam" id="PF00535">
    <property type="entry name" value="Glycos_transf_2"/>
    <property type="match status" value="1"/>
</dbReference>
<proteinExistence type="predicted"/>
<gene>
    <name evidence="2" type="ORF">E8M12_09110</name>
</gene>
<dbReference type="CDD" id="cd00761">
    <property type="entry name" value="Glyco_tranf_GTA_type"/>
    <property type="match status" value="1"/>
</dbReference>
<evidence type="ECO:0000259" key="1">
    <source>
        <dbReference type="Pfam" id="PF00535"/>
    </source>
</evidence>
<dbReference type="Gene3D" id="3.90.550.10">
    <property type="entry name" value="Spore Coat Polysaccharide Biosynthesis Protein SpsA, Chain A"/>
    <property type="match status" value="1"/>
</dbReference>
<comment type="caution">
    <text evidence="2">The sequence shown here is derived from an EMBL/GenBank/DDBJ whole genome shotgun (WGS) entry which is preliminary data.</text>
</comment>
<keyword evidence="3" id="KW-1185">Reference proteome</keyword>
<sequence>MEINVTVVIPFFVKNEVFVQVLESVFTQSVKPKQLIMPRGVYESPEFRPFKSHWQQQNIQVFDNELSTADAMSFAVKVATGRYITFVERQEYWLPDKLKDQYQFLQDHPSAGSVYSGASSLTDILYKSKPQCLAASDMLINNVSAPENIMLRTSLFDKVCRIEPNSEHFIIWDLGLQMMAANIEQYSLRHLCMPLKVYDDGISKRNWCEYRRVLLKNQRVIENLLGVYEFQYYWYWGLKLTAKSEDKIKARIVTTYATAMMYFYKLRIWIDRENEEPVKTVGPVER</sequence>
<name>A0A4U1B4X7_9GAMM</name>
<dbReference type="EMBL" id="SWDB01000021">
    <property type="protein sequence ID" value="TKB45347.1"/>
    <property type="molecule type" value="Genomic_DNA"/>
</dbReference>
<dbReference type="SUPFAM" id="SSF53448">
    <property type="entry name" value="Nucleotide-diphospho-sugar transferases"/>
    <property type="match status" value="1"/>
</dbReference>
<dbReference type="RefSeq" id="WP_136735834.1">
    <property type="nucleotide sequence ID" value="NZ_SWDB01000021.1"/>
</dbReference>
<evidence type="ECO:0000313" key="3">
    <source>
        <dbReference type="Proteomes" id="UP000307999"/>
    </source>
</evidence>
<organism evidence="2 3">
    <name type="scientific">Thalassotalea mangrovi</name>
    <dbReference type="NCBI Taxonomy" id="2572245"/>
    <lineage>
        <taxon>Bacteria</taxon>
        <taxon>Pseudomonadati</taxon>
        <taxon>Pseudomonadota</taxon>
        <taxon>Gammaproteobacteria</taxon>
        <taxon>Alteromonadales</taxon>
        <taxon>Colwelliaceae</taxon>
        <taxon>Thalassotalea</taxon>
    </lineage>
</organism>
<feature type="domain" description="Glycosyltransferase 2-like" evidence="1">
    <location>
        <begin position="6"/>
        <end position="120"/>
    </location>
</feature>
<accession>A0A4U1B4X7</accession>
<dbReference type="InterPro" id="IPR029044">
    <property type="entry name" value="Nucleotide-diphossugar_trans"/>
</dbReference>
<dbReference type="AlphaFoldDB" id="A0A4U1B4X7"/>
<dbReference type="InterPro" id="IPR001173">
    <property type="entry name" value="Glyco_trans_2-like"/>
</dbReference>
<dbReference type="Proteomes" id="UP000307999">
    <property type="component" value="Unassembled WGS sequence"/>
</dbReference>
<dbReference type="OrthoDB" id="9069044at2"/>